<evidence type="ECO:0000313" key="6">
    <source>
        <dbReference type="EMBL" id="MBG0566601.1"/>
    </source>
</evidence>
<proteinExistence type="predicted"/>
<dbReference type="EMBL" id="JADQTO010000021">
    <property type="protein sequence ID" value="MBG0566601.1"/>
    <property type="molecule type" value="Genomic_DNA"/>
</dbReference>
<feature type="transmembrane region" description="Helical" evidence="5">
    <location>
        <begin position="233"/>
        <end position="255"/>
    </location>
</feature>
<evidence type="ECO:0000256" key="4">
    <source>
        <dbReference type="ARBA" id="ARBA00023136"/>
    </source>
</evidence>
<feature type="transmembrane region" description="Helical" evidence="5">
    <location>
        <begin position="169"/>
        <end position="186"/>
    </location>
</feature>
<feature type="transmembrane region" description="Helical" evidence="5">
    <location>
        <begin position="64"/>
        <end position="85"/>
    </location>
</feature>
<evidence type="ECO:0000313" key="7">
    <source>
        <dbReference type="Proteomes" id="UP000598146"/>
    </source>
</evidence>
<evidence type="ECO:0008006" key="8">
    <source>
        <dbReference type="Google" id="ProtNLM"/>
    </source>
</evidence>
<protein>
    <recommendedName>
        <fullName evidence="8">BASS family bile acid:Na+ symporter</fullName>
    </recommendedName>
</protein>
<dbReference type="PANTHER" id="PTHR10361:SF28">
    <property type="entry name" value="P3 PROTEIN-RELATED"/>
    <property type="match status" value="1"/>
</dbReference>
<accession>A0A931CG49</accession>
<feature type="transmembrane region" description="Helical" evidence="5">
    <location>
        <begin position="6"/>
        <end position="23"/>
    </location>
</feature>
<comment type="caution">
    <text evidence="6">The sequence shown here is derived from an EMBL/GenBank/DDBJ whole genome shotgun (WGS) entry which is preliminary data.</text>
</comment>
<evidence type="ECO:0000256" key="2">
    <source>
        <dbReference type="ARBA" id="ARBA00022692"/>
    </source>
</evidence>
<comment type="subcellular location">
    <subcellularLocation>
        <location evidence="1">Membrane</location>
        <topology evidence="1">Multi-pass membrane protein</topology>
    </subcellularLocation>
</comment>
<feature type="transmembrane region" description="Helical" evidence="5">
    <location>
        <begin position="125"/>
        <end position="148"/>
    </location>
</feature>
<evidence type="ECO:0000256" key="3">
    <source>
        <dbReference type="ARBA" id="ARBA00022989"/>
    </source>
</evidence>
<dbReference type="Gene3D" id="1.20.1530.20">
    <property type="match status" value="1"/>
</dbReference>
<evidence type="ECO:0000256" key="5">
    <source>
        <dbReference type="SAM" id="Phobius"/>
    </source>
</evidence>
<evidence type="ECO:0000256" key="1">
    <source>
        <dbReference type="ARBA" id="ARBA00004141"/>
    </source>
</evidence>
<dbReference type="InterPro" id="IPR038770">
    <property type="entry name" value="Na+/solute_symporter_sf"/>
</dbReference>
<sequence>MSTAAVAILLVASMLAVGTAATVDDFRGLARRRRVVVSAVAVNVIVLPGLAVMLVSMAHLRAEVALGLLLAAAAPGGGTGALLTLHARGDLAVSAALQVVLAPVGLLAVPVWAAAAGYTVIPSGVAGLLLVGGGLFGQIVPLAGGMWLRRSRPDRAARVHRAARRVADVLLAGLVLYFVITGVGRLPEVGWAGVAVIAVLVAASLTTVTLPWLGSPAERRAVAMTTGVRNLTLGLFFAAAASPTVVLTLLAYGLLMYGMCVPAAWALARTAPVPAG</sequence>
<organism evidence="6 7">
    <name type="scientific">Actinoplanes aureus</name>
    <dbReference type="NCBI Taxonomy" id="2792083"/>
    <lineage>
        <taxon>Bacteria</taxon>
        <taxon>Bacillati</taxon>
        <taxon>Actinomycetota</taxon>
        <taxon>Actinomycetes</taxon>
        <taxon>Micromonosporales</taxon>
        <taxon>Micromonosporaceae</taxon>
        <taxon>Actinoplanes</taxon>
    </lineage>
</organism>
<feature type="transmembrane region" description="Helical" evidence="5">
    <location>
        <begin position="35"/>
        <end position="58"/>
    </location>
</feature>
<dbReference type="GO" id="GO:0016020">
    <property type="term" value="C:membrane"/>
    <property type="evidence" value="ECO:0007669"/>
    <property type="project" value="UniProtKB-SubCell"/>
</dbReference>
<keyword evidence="4 5" id="KW-0472">Membrane</keyword>
<dbReference type="PANTHER" id="PTHR10361">
    <property type="entry name" value="SODIUM-BILE ACID COTRANSPORTER"/>
    <property type="match status" value="1"/>
</dbReference>
<dbReference type="RefSeq" id="WP_196418368.1">
    <property type="nucleotide sequence ID" value="NZ_JADQTO010000021.1"/>
</dbReference>
<dbReference type="InterPro" id="IPR004710">
    <property type="entry name" value="Bilac:Na_transpt"/>
</dbReference>
<keyword evidence="7" id="KW-1185">Reference proteome</keyword>
<dbReference type="Pfam" id="PF01758">
    <property type="entry name" value="SBF"/>
    <property type="match status" value="1"/>
</dbReference>
<feature type="transmembrane region" description="Helical" evidence="5">
    <location>
        <begin position="92"/>
        <end position="113"/>
    </location>
</feature>
<dbReference type="InterPro" id="IPR002657">
    <property type="entry name" value="BilAc:Na_symport/Acr3"/>
</dbReference>
<reference evidence="6" key="1">
    <citation type="submission" date="2020-11" db="EMBL/GenBank/DDBJ databases">
        <title>Isolation and identification of active actinomycetes.</title>
        <authorList>
            <person name="Sun X."/>
        </authorList>
    </citation>
    <scope>NUCLEOTIDE SEQUENCE</scope>
    <source>
        <strain evidence="6">NEAU-A11</strain>
    </source>
</reference>
<name>A0A931CG49_9ACTN</name>
<dbReference type="Proteomes" id="UP000598146">
    <property type="component" value="Unassembled WGS sequence"/>
</dbReference>
<keyword evidence="2 5" id="KW-0812">Transmembrane</keyword>
<dbReference type="AlphaFoldDB" id="A0A931CG49"/>
<feature type="transmembrane region" description="Helical" evidence="5">
    <location>
        <begin position="192"/>
        <end position="213"/>
    </location>
</feature>
<gene>
    <name evidence="6" type="ORF">I4J89_34665</name>
</gene>
<keyword evidence="3 5" id="KW-1133">Transmembrane helix</keyword>